<feature type="compositionally biased region" description="Basic and acidic residues" evidence="1">
    <location>
        <begin position="96"/>
        <end position="121"/>
    </location>
</feature>
<evidence type="ECO:0000313" key="4">
    <source>
        <dbReference type="Proteomes" id="UP000005204"/>
    </source>
</evidence>
<feature type="region of interest" description="Disordered" evidence="1">
    <location>
        <begin position="40"/>
        <end position="129"/>
    </location>
</feature>
<dbReference type="AlphaFoldDB" id="A0A8R1WHR5"/>
<reference evidence="4" key="1">
    <citation type="journal article" date="2008" name="Insect Biochem. Mol. Biol.">
        <title>The genome of a lepidopteran model insect, the silkworm Bombyx mori.</title>
        <authorList>
            <consortium name="International Silkworm Genome Consortium"/>
        </authorList>
    </citation>
    <scope>NUCLEOTIDE SEQUENCE [LARGE SCALE GENOMIC DNA]</scope>
    <source>
        <strain evidence="4">p50T</strain>
    </source>
</reference>
<feature type="compositionally biased region" description="Low complexity" evidence="1">
    <location>
        <begin position="71"/>
        <end position="84"/>
    </location>
</feature>
<dbReference type="RefSeq" id="XP_004922165.1">
    <property type="nucleotide sequence ID" value="XM_004922108.5"/>
</dbReference>
<evidence type="ECO:0000256" key="1">
    <source>
        <dbReference type="SAM" id="MobiDB-lite"/>
    </source>
</evidence>
<sequence>MRLIHFLVLLTIHLAVAKNNNVKTLTESLGREIIEIDNPIKELPPGLEEEPSAENDEDGTSATLRPGTKGGTNKSSTTATAKAMSRAETTNSSVDDEAKIERELAEMYKDNSDYQTDRSEADSSSTTVHKEEGNLIARSRASGFKFQPNLNSREEIERFRTSVDDISCDKVTQRLGLTEPPVADTSSGQKMADLISKHIFIIYLLLLK</sequence>
<reference evidence="3" key="2">
    <citation type="submission" date="2022-06" db="UniProtKB">
        <authorList>
            <consortium name="EnsemblMetazoa"/>
        </authorList>
    </citation>
    <scope>IDENTIFICATION</scope>
    <source>
        <strain evidence="3">p50T (Dazao)</strain>
    </source>
</reference>
<feature type="signal peptide" evidence="2">
    <location>
        <begin position="1"/>
        <end position="17"/>
    </location>
</feature>
<organism evidence="3 4">
    <name type="scientific">Bombyx mori</name>
    <name type="common">Silk moth</name>
    <dbReference type="NCBI Taxonomy" id="7091"/>
    <lineage>
        <taxon>Eukaryota</taxon>
        <taxon>Metazoa</taxon>
        <taxon>Ecdysozoa</taxon>
        <taxon>Arthropoda</taxon>
        <taxon>Hexapoda</taxon>
        <taxon>Insecta</taxon>
        <taxon>Pterygota</taxon>
        <taxon>Neoptera</taxon>
        <taxon>Endopterygota</taxon>
        <taxon>Lepidoptera</taxon>
        <taxon>Glossata</taxon>
        <taxon>Ditrysia</taxon>
        <taxon>Bombycoidea</taxon>
        <taxon>Bombycidae</taxon>
        <taxon>Bombycinae</taxon>
        <taxon>Bombyx</taxon>
    </lineage>
</organism>
<feature type="compositionally biased region" description="Acidic residues" evidence="1">
    <location>
        <begin position="47"/>
        <end position="59"/>
    </location>
</feature>
<proteinExistence type="predicted"/>
<dbReference type="EnsemblMetazoa" id="XM_004922108.4">
    <property type="protein sequence ID" value="XP_004922165.1"/>
    <property type="gene ID" value="LOC101741234"/>
</dbReference>
<accession>A0A8R1WHR5</accession>
<feature type="chain" id="PRO_5035759093" evidence="2">
    <location>
        <begin position="18"/>
        <end position="208"/>
    </location>
</feature>
<dbReference type="GeneID" id="101741234"/>
<dbReference type="OrthoDB" id="7416335at2759"/>
<evidence type="ECO:0000313" key="3">
    <source>
        <dbReference type="EnsemblMetazoa" id="XP_004922165.1"/>
    </source>
</evidence>
<evidence type="ECO:0000256" key="2">
    <source>
        <dbReference type="SAM" id="SignalP"/>
    </source>
</evidence>
<name>A0A8R1WHR5_BOMMO</name>
<protein>
    <submittedName>
        <fullName evidence="3">Uncharacterized protein</fullName>
    </submittedName>
</protein>
<dbReference type="KEGG" id="bmor:101741234"/>
<keyword evidence="2" id="KW-0732">Signal</keyword>
<keyword evidence="4" id="KW-1185">Reference proteome</keyword>
<dbReference type="Proteomes" id="UP000005204">
    <property type="component" value="Unassembled WGS sequence"/>
</dbReference>